<evidence type="ECO:0000313" key="2">
    <source>
        <dbReference type="EMBL" id="KNX39178.1"/>
    </source>
</evidence>
<evidence type="ECO:0008006" key="4">
    <source>
        <dbReference type="Google" id="ProtNLM"/>
    </source>
</evidence>
<sequence>MPLVVVSLVAYGGFRAYDYLENYLGGRSCRMVDGGTEEKWDPEQAANASTITTVAVTLDRLPTEAAYIAVTTAIQESKLRNLTYGDRDSLGLFQQRPSQGWGTAEQIADPVYSSREFYKHLLKVDGWRDRPLTEVAQEVQRSGHPDAYADHEDQGRTISQVLSGEVPAAVGCRLDPATESTAPDELLAKMKKQTGARGSVADGGLSLTASSEKVAWALAGWAVTHAEADGVTRVTVGDREWRRERGKAGWSWHDASEPTAGSTTVRVELA</sequence>
<dbReference type="EMBL" id="LAIR01000002">
    <property type="protein sequence ID" value="KNX39178.1"/>
    <property type="molecule type" value="Genomic_DNA"/>
</dbReference>
<dbReference type="STRING" id="1631356.VV01_03980"/>
<dbReference type="PATRIC" id="fig|1631356.3.peg.728"/>
<evidence type="ECO:0000256" key="1">
    <source>
        <dbReference type="SAM" id="MobiDB-lite"/>
    </source>
</evidence>
<feature type="compositionally biased region" description="Polar residues" evidence="1">
    <location>
        <begin position="259"/>
        <end position="270"/>
    </location>
</feature>
<dbReference type="Proteomes" id="UP000037397">
    <property type="component" value="Unassembled WGS sequence"/>
</dbReference>
<evidence type="ECO:0000313" key="3">
    <source>
        <dbReference type="Proteomes" id="UP000037397"/>
    </source>
</evidence>
<reference evidence="3" key="1">
    <citation type="submission" date="2015-03" db="EMBL/GenBank/DDBJ databases">
        <title>Luteipulveratus halotolerans sp. nov., a novel actinobacterium (Dermacoccaceae) from Sarawak, Malaysia.</title>
        <authorList>
            <person name="Juboi H."/>
            <person name="Basik A."/>
            <person name="Shamsul S.S."/>
            <person name="Arnold P."/>
            <person name="Schmitt E.K."/>
            <person name="Sanglier J.-J."/>
            <person name="Yeo T."/>
        </authorList>
    </citation>
    <scope>NUCLEOTIDE SEQUENCE [LARGE SCALE GENOMIC DNA]</scope>
    <source>
        <strain evidence="3">C296001</strain>
    </source>
</reference>
<accession>A0A0L6CNT3</accession>
<gene>
    <name evidence="2" type="ORF">VV01_03980</name>
</gene>
<keyword evidence="3" id="KW-1185">Reference proteome</keyword>
<name>A0A0L6CNT3_9MICO</name>
<dbReference type="AlphaFoldDB" id="A0A0L6CNT3"/>
<comment type="caution">
    <text evidence="2">The sequence shown here is derived from an EMBL/GenBank/DDBJ whole genome shotgun (WGS) entry which is preliminary data.</text>
</comment>
<proteinExistence type="predicted"/>
<feature type="region of interest" description="Disordered" evidence="1">
    <location>
        <begin position="247"/>
        <end position="270"/>
    </location>
</feature>
<protein>
    <recommendedName>
        <fullName evidence="4">Co/Zn/Cd efflux system component</fullName>
    </recommendedName>
</protein>
<organism evidence="2 3">
    <name type="scientific">Luteipulveratus halotolerans</name>
    <dbReference type="NCBI Taxonomy" id="1631356"/>
    <lineage>
        <taxon>Bacteria</taxon>
        <taxon>Bacillati</taxon>
        <taxon>Actinomycetota</taxon>
        <taxon>Actinomycetes</taxon>
        <taxon>Micrococcales</taxon>
        <taxon>Dermacoccaceae</taxon>
        <taxon>Luteipulveratus</taxon>
    </lineage>
</organism>